<dbReference type="Pfam" id="PF10686">
    <property type="entry name" value="YAcAr"/>
    <property type="match status" value="1"/>
</dbReference>
<feature type="domain" description="YspA cpYpsA-related SLOG" evidence="1">
    <location>
        <begin position="197"/>
        <end position="263"/>
    </location>
</feature>
<dbReference type="RefSeq" id="WP_322188909.1">
    <property type="nucleotide sequence ID" value="NZ_JAXLPB010000007.1"/>
</dbReference>
<gene>
    <name evidence="2" type="ORF">U0C82_17365</name>
</gene>
<keyword evidence="3" id="KW-1185">Reference proteome</keyword>
<name>A0ABU5I694_9HYPH</name>
<accession>A0ABU5I694</accession>
<evidence type="ECO:0000313" key="3">
    <source>
        <dbReference type="Proteomes" id="UP001294412"/>
    </source>
</evidence>
<evidence type="ECO:0000259" key="1">
    <source>
        <dbReference type="Pfam" id="PF10686"/>
    </source>
</evidence>
<evidence type="ECO:0000313" key="2">
    <source>
        <dbReference type="EMBL" id="MDY8110910.1"/>
    </source>
</evidence>
<comment type="caution">
    <text evidence="2">The sequence shown here is derived from an EMBL/GenBank/DDBJ whole genome shotgun (WGS) entry which is preliminary data.</text>
</comment>
<proteinExistence type="predicted"/>
<protein>
    <submittedName>
        <fullName evidence="2">DUF2493 domain-containing protein</fullName>
    </submittedName>
</protein>
<sequence length="311" mass="34243">MSHRQTQAAAFEASFISSSPTARLLDDYALYGVTPGSDERDTRELPDADLTEASITALMETMASIVADTRLEDETDELLWSLVNTFHRRIVHIEKRLDDVELKQRQSQREQDGSEIRSVELERLVDEGRSLSQTRDAFEAMREWAAESYHVQTGSPWLPRTGSKTSHKAVTAAVIDSRDYLSAKRRKETEANCPEGTKIAFAGGHDVTEVGPIWSALDKARAKYPDMVLVHGGTAKGAELIAAKWAATRGVTAVAFKPDWNRHGKAAPFKRNDQMLEIMPQGVIAAPGNGITENLVDKAKTLGIAVMRIGA</sequence>
<dbReference type="EMBL" id="JAXLPB010000007">
    <property type="protein sequence ID" value="MDY8110910.1"/>
    <property type="molecule type" value="Genomic_DNA"/>
</dbReference>
<dbReference type="Proteomes" id="UP001294412">
    <property type="component" value="Unassembled WGS sequence"/>
</dbReference>
<reference evidence="2 3" key="1">
    <citation type="submission" date="2023-12" db="EMBL/GenBank/DDBJ databases">
        <title>Description of Novel Strain Fulvimarina sp. 2208YS6-2-32 isolated from Uroteuthis (Photololigo) edulis.</title>
        <authorList>
            <person name="Park J.-S."/>
        </authorList>
    </citation>
    <scope>NUCLEOTIDE SEQUENCE [LARGE SCALE GENOMIC DNA]</scope>
    <source>
        <strain evidence="2 3">2208YS6-2-32</strain>
    </source>
</reference>
<dbReference type="InterPro" id="IPR019627">
    <property type="entry name" value="YAcAr"/>
</dbReference>
<organism evidence="2 3">
    <name type="scientific">Fulvimarina uroteuthidis</name>
    <dbReference type="NCBI Taxonomy" id="3098149"/>
    <lineage>
        <taxon>Bacteria</taxon>
        <taxon>Pseudomonadati</taxon>
        <taxon>Pseudomonadota</taxon>
        <taxon>Alphaproteobacteria</taxon>
        <taxon>Hyphomicrobiales</taxon>
        <taxon>Aurantimonadaceae</taxon>
        <taxon>Fulvimarina</taxon>
    </lineage>
</organism>